<dbReference type="EMBL" id="FNQO01000001">
    <property type="protein sequence ID" value="SDZ93339.1"/>
    <property type="molecule type" value="Genomic_DNA"/>
</dbReference>
<protein>
    <submittedName>
        <fullName evidence="2">Stringent starvation protein B</fullName>
    </submittedName>
</protein>
<evidence type="ECO:0000256" key="1">
    <source>
        <dbReference type="SAM" id="MobiDB-lite"/>
    </source>
</evidence>
<feature type="region of interest" description="Disordered" evidence="1">
    <location>
        <begin position="106"/>
        <end position="136"/>
    </location>
</feature>
<keyword evidence="3" id="KW-1185">Reference proteome</keyword>
<dbReference type="STRING" id="658218.SAMN05216562_1284"/>
<evidence type="ECO:0000313" key="3">
    <source>
        <dbReference type="Proteomes" id="UP000198658"/>
    </source>
</evidence>
<dbReference type="SUPFAM" id="SSF101738">
    <property type="entry name" value="SspB-like"/>
    <property type="match status" value="1"/>
</dbReference>
<gene>
    <name evidence="2" type="ORF">SAMN05216562_1284</name>
</gene>
<dbReference type="GO" id="GO:0005840">
    <property type="term" value="C:ribosome"/>
    <property type="evidence" value="ECO:0007669"/>
    <property type="project" value="TreeGrafter"/>
</dbReference>
<organism evidence="2 3">
    <name type="scientific">Microbulbifer marinus</name>
    <dbReference type="NCBI Taxonomy" id="658218"/>
    <lineage>
        <taxon>Bacteria</taxon>
        <taxon>Pseudomonadati</taxon>
        <taxon>Pseudomonadota</taxon>
        <taxon>Gammaproteobacteria</taxon>
        <taxon>Cellvibrionales</taxon>
        <taxon>Microbulbiferaceae</taxon>
        <taxon>Microbulbifer</taxon>
    </lineage>
</organism>
<feature type="compositionally biased region" description="Basic residues" evidence="1">
    <location>
        <begin position="125"/>
        <end position="136"/>
    </location>
</feature>
<dbReference type="Pfam" id="PF04386">
    <property type="entry name" value="SspB"/>
    <property type="match status" value="1"/>
</dbReference>
<dbReference type="GO" id="GO:0005829">
    <property type="term" value="C:cytosol"/>
    <property type="evidence" value="ECO:0007669"/>
    <property type="project" value="TreeGrafter"/>
</dbReference>
<dbReference type="Gene3D" id="2.30.30.220">
    <property type="entry name" value="SspB-like"/>
    <property type="match status" value="1"/>
</dbReference>
<dbReference type="InterPro" id="IPR007481">
    <property type="entry name" value="SspB"/>
</dbReference>
<dbReference type="Proteomes" id="UP000198658">
    <property type="component" value="Unassembled WGS sequence"/>
</dbReference>
<evidence type="ECO:0000313" key="2">
    <source>
        <dbReference type="EMBL" id="SDZ93339.1"/>
    </source>
</evidence>
<accession>A0A1H3X1S0</accession>
<dbReference type="GO" id="GO:0045732">
    <property type="term" value="P:positive regulation of protein catabolic process"/>
    <property type="evidence" value="ECO:0007669"/>
    <property type="project" value="TreeGrafter"/>
</dbReference>
<sequence length="136" mass="14906">MSKPAMTSNRPYILRAFYEWITDNRCTPYILVDTHLPGVLVPQQHVNDDGQIVLNISESAVAGLNMDNYAIRFNARFGGVPTDIQVPVGAVVGIYARENGQGMVFEAEETPEPPEPTPPTSLGKKTAKKPALRVVK</sequence>
<name>A0A1H3X1S0_9GAMM</name>
<proteinExistence type="predicted"/>
<reference evidence="3" key="1">
    <citation type="submission" date="2016-10" db="EMBL/GenBank/DDBJ databases">
        <authorList>
            <person name="Varghese N."/>
            <person name="Submissions S."/>
        </authorList>
    </citation>
    <scope>NUCLEOTIDE SEQUENCE [LARGE SCALE GENOMIC DNA]</scope>
    <source>
        <strain evidence="3">CGMCC 1.10657</strain>
    </source>
</reference>
<dbReference type="AlphaFoldDB" id="A0A1H3X1S0"/>
<dbReference type="PIRSF" id="PIRSF005276">
    <property type="entry name" value="SspB"/>
    <property type="match status" value="1"/>
</dbReference>
<dbReference type="PANTHER" id="PTHR37486">
    <property type="entry name" value="STRINGENT STARVATION PROTEIN B"/>
    <property type="match status" value="1"/>
</dbReference>
<dbReference type="NCBIfam" id="NF008769">
    <property type="entry name" value="PRK11798.2-5"/>
    <property type="match status" value="1"/>
</dbReference>
<dbReference type="PANTHER" id="PTHR37486:SF1">
    <property type="entry name" value="STRINGENT STARVATION PROTEIN B"/>
    <property type="match status" value="1"/>
</dbReference>
<dbReference type="InterPro" id="IPR036760">
    <property type="entry name" value="SspB-like_sf"/>
</dbReference>